<evidence type="ECO:0000313" key="4">
    <source>
        <dbReference type="Proteomes" id="UP000467636"/>
    </source>
</evidence>
<feature type="compositionally biased region" description="Basic and acidic residues" evidence="1">
    <location>
        <begin position="20"/>
        <end position="33"/>
    </location>
</feature>
<dbReference type="Gene3D" id="1.10.10.10">
    <property type="entry name" value="Winged helix-like DNA-binding domain superfamily/Winged helix DNA-binding domain"/>
    <property type="match status" value="1"/>
</dbReference>
<evidence type="ECO:0000313" key="3">
    <source>
        <dbReference type="EMBL" id="BBX21094.1"/>
    </source>
</evidence>
<dbReference type="InterPro" id="IPR036388">
    <property type="entry name" value="WH-like_DNA-bd_sf"/>
</dbReference>
<keyword evidence="4" id="KW-1185">Reference proteome</keyword>
<dbReference type="InterPro" id="IPR039422">
    <property type="entry name" value="MarR/SlyA-like"/>
</dbReference>
<feature type="domain" description="HTH marR-type" evidence="2">
    <location>
        <begin position="39"/>
        <end position="176"/>
    </location>
</feature>
<organism evidence="3 4">
    <name type="scientific">Mycolicibacter terrae</name>
    <dbReference type="NCBI Taxonomy" id="1788"/>
    <lineage>
        <taxon>Bacteria</taxon>
        <taxon>Bacillati</taxon>
        <taxon>Actinomycetota</taxon>
        <taxon>Actinomycetes</taxon>
        <taxon>Mycobacteriales</taxon>
        <taxon>Mycobacteriaceae</taxon>
        <taxon>Mycolicibacter</taxon>
    </lineage>
</organism>
<dbReference type="SMART" id="SM00347">
    <property type="entry name" value="HTH_MARR"/>
    <property type="match status" value="1"/>
</dbReference>
<dbReference type="Proteomes" id="UP000467636">
    <property type="component" value="Chromosome"/>
</dbReference>
<dbReference type="SUPFAM" id="SSF46785">
    <property type="entry name" value="Winged helix' DNA-binding domain"/>
    <property type="match status" value="1"/>
</dbReference>
<dbReference type="AlphaFoldDB" id="A0AAD1HUR3"/>
<accession>A0AAD1HUR3</accession>
<gene>
    <name evidence="3" type="ORF">MTER_05050</name>
</gene>
<dbReference type="PANTHER" id="PTHR33164:SF43">
    <property type="entry name" value="HTH-TYPE TRANSCRIPTIONAL REPRESSOR YETL"/>
    <property type="match status" value="1"/>
</dbReference>
<dbReference type="Pfam" id="PF12802">
    <property type="entry name" value="MarR_2"/>
    <property type="match status" value="1"/>
</dbReference>
<proteinExistence type="predicted"/>
<reference evidence="3 4" key="1">
    <citation type="journal article" date="2019" name="Emerg. Microbes Infect.">
        <title>Comprehensive subspecies identification of 175 nontuberculous mycobacteria species based on 7547 genomic profiles.</title>
        <authorList>
            <person name="Matsumoto Y."/>
            <person name="Kinjo T."/>
            <person name="Motooka D."/>
            <person name="Nabeya D."/>
            <person name="Jung N."/>
            <person name="Uechi K."/>
            <person name="Horii T."/>
            <person name="Iida T."/>
            <person name="Fujita J."/>
            <person name="Nakamura S."/>
        </authorList>
    </citation>
    <scope>NUCLEOTIDE SEQUENCE [LARGE SCALE GENOMIC DNA]</scope>
    <source>
        <strain evidence="3 4">JCM 12143</strain>
    </source>
</reference>
<name>A0AAD1HUR3_9MYCO</name>
<dbReference type="PROSITE" id="PS50995">
    <property type="entry name" value="HTH_MARR_2"/>
    <property type="match status" value="1"/>
</dbReference>
<feature type="compositionally biased region" description="Basic residues" evidence="1">
    <location>
        <begin position="8"/>
        <end position="18"/>
    </location>
</feature>
<dbReference type="EMBL" id="AP022564">
    <property type="protein sequence ID" value="BBX21094.1"/>
    <property type="molecule type" value="Genomic_DNA"/>
</dbReference>
<dbReference type="GO" id="GO:0003700">
    <property type="term" value="F:DNA-binding transcription factor activity"/>
    <property type="evidence" value="ECO:0007669"/>
    <property type="project" value="InterPro"/>
</dbReference>
<evidence type="ECO:0000256" key="1">
    <source>
        <dbReference type="SAM" id="MobiDB-lite"/>
    </source>
</evidence>
<feature type="region of interest" description="Disordered" evidence="1">
    <location>
        <begin position="1"/>
        <end position="33"/>
    </location>
</feature>
<sequence>MGPTRAAGRLRPRHHAASKRAQEGGRALKSEDARHRSLDAKIVAALDRVGDGLHVLARRAAESHDLSSTQMRLLSWLYVGPPPAAHASTLARELNVSEPTVSDAIAALIRKGMVVRTPDLDDRRRHALALTPAGRKTAAQLARWTAPAEIATSKLDHAEAEQLLDTLLVVMARLHDAQLLPVTRACSTCTQLETIQTDRRSYRCRFYDTPMTISDLRVDCSDHVTA</sequence>
<dbReference type="GO" id="GO:0006950">
    <property type="term" value="P:response to stress"/>
    <property type="evidence" value="ECO:0007669"/>
    <property type="project" value="TreeGrafter"/>
</dbReference>
<protein>
    <submittedName>
        <fullName evidence="3">MarR family transcriptional regulator</fullName>
    </submittedName>
</protein>
<dbReference type="InterPro" id="IPR000835">
    <property type="entry name" value="HTH_MarR-typ"/>
</dbReference>
<evidence type="ECO:0000259" key="2">
    <source>
        <dbReference type="PROSITE" id="PS50995"/>
    </source>
</evidence>
<dbReference type="InterPro" id="IPR036390">
    <property type="entry name" value="WH_DNA-bd_sf"/>
</dbReference>
<dbReference type="PANTHER" id="PTHR33164">
    <property type="entry name" value="TRANSCRIPTIONAL REGULATOR, MARR FAMILY"/>
    <property type="match status" value="1"/>
</dbReference>